<reference evidence="1 2" key="1">
    <citation type="submission" date="2015-11" db="EMBL/GenBank/DDBJ databases">
        <title>Genomic analysis of 38 Legionella species identifies large and diverse effector repertoires.</title>
        <authorList>
            <person name="Burstein D."/>
            <person name="Amaro F."/>
            <person name="Zusman T."/>
            <person name="Lifshitz Z."/>
            <person name="Cohen O."/>
            <person name="Gilbert J.A."/>
            <person name="Pupko T."/>
            <person name="Shuman H.A."/>
            <person name="Segal G."/>
        </authorList>
    </citation>
    <scope>NUCLEOTIDE SEQUENCE [LARGE SCALE GENOMIC DNA]</scope>
    <source>
        <strain evidence="1 2">IMVS3376</strain>
    </source>
</reference>
<protein>
    <submittedName>
        <fullName evidence="1">Uncharacterized protein</fullName>
    </submittedName>
</protein>
<organism evidence="1 2">
    <name type="scientific">Legionella steelei</name>
    <dbReference type="NCBI Taxonomy" id="947033"/>
    <lineage>
        <taxon>Bacteria</taxon>
        <taxon>Pseudomonadati</taxon>
        <taxon>Pseudomonadota</taxon>
        <taxon>Gammaproteobacteria</taxon>
        <taxon>Legionellales</taxon>
        <taxon>Legionellaceae</taxon>
        <taxon>Legionella</taxon>
    </lineage>
</organism>
<dbReference type="EMBL" id="LNYY01000021">
    <property type="protein sequence ID" value="KTD67009.1"/>
    <property type="molecule type" value="Genomic_DNA"/>
</dbReference>
<comment type="caution">
    <text evidence="1">The sequence shown here is derived from an EMBL/GenBank/DDBJ whole genome shotgun (WGS) entry which is preliminary data.</text>
</comment>
<keyword evidence="2" id="KW-1185">Reference proteome</keyword>
<dbReference type="AlphaFoldDB" id="A0A0W0ZCU6"/>
<evidence type="ECO:0000313" key="2">
    <source>
        <dbReference type="Proteomes" id="UP000054926"/>
    </source>
</evidence>
<dbReference type="STRING" id="947033.Lste_3215"/>
<proteinExistence type="predicted"/>
<gene>
    <name evidence="1" type="ORF">Lste_3215</name>
</gene>
<dbReference type="Proteomes" id="UP000054926">
    <property type="component" value="Unassembled WGS sequence"/>
</dbReference>
<dbReference type="RefSeq" id="WP_058512035.1">
    <property type="nucleotide sequence ID" value="NZ_LNYY01000021.1"/>
</dbReference>
<dbReference type="OrthoDB" id="5636353at2"/>
<sequence>MHNIELLAIRDHKTNGMAVCLKPKIPYIITPSLVHEVRRLQNKVAEQYYAQPWDGVYYILWYLHSDTAPWKGLDFHFIHEALLNHHERNLEHYIESIFELLFINYVGFGLPLINCSIINRKLSGISQDFFYVNRINFIKRYKELNCYGSNKLPFSKLNFDSEIRKTTFPIKIYTRNNFYSFDSINLNSMKKILGSHQYAPIPQPQQNEVKIIFHQLSQETIAKIYQLASEKINLIERFALIQSLENKSK</sequence>
<dbReference type="PATRIC" id="fig|947033.5.peg.3421"/>
<evidence type="ECO:0000313" key="1">
    <source>
        <dbReference type="EMBL" id="KTD67009.1"/>
    </source>
</evidence>
<accession>A0A0W0ZCU6</accession>
<name>A0A0W0ZCU6_9GAMM</name>